<dbReference type="InterPro" id="IPR015421">
    <property type="entry name" value="PyrdxlP-dep_Trfase_major"/>
</dbReference>
<dbReference type="PANTHER" id="PTHR43092">
    <property type="entry name" value="L-CYSTEINE DESULFHYDRASE"/>
    <property type="match status" value="1"/>
</dbReference>
<dbReference type="PANTHER" id="PTHR43092:SF2">
    <property type="entry name" value="HERCYNYLCYSTEINE SULFOXIDE LYASE"/>
    <property type="match status" value="1"/>
</dbReference>
<dbReference type="SUPFAM" id="SSF53383">
    <property type="entry name" value="PLP-dependent transferases"/>
    <property type="match status" value="1"/>
</dbReference>
<evidence type="ECO:0000259" key="2">
    <source>
        <dbReference type="Pfam" id="PF00266"/>
    </source>
</evidence>
<dbReference type="InterPro" id="IPR015422">
    <property type="entry name" value="PyrdxlP-dep_Trfase_small"/>
</dbReference>
<dbReference type="Gene3D" id="3.90.1150.10">
    <property type="entry name" value="Aspartate Aminotransferase, domain 1"/>
    <property type="match status" value="1"/>
</dbReference>
<accession>A0A382EY51</accession>
<protein>
    <recommendedName>
        <fullName evidence="2">Aminotransferase class V domain-containing protein</fullName>
    </recommendedName>
</protein>
<dbReference type="EMBL" id="UINC01046688">
    <property type="protein sequence ID" value="SVB55024.1"/>
    <property type="molecule type" value="Genomic_DNA"/>
</dbReference>
<evidence type="ECO:0000313" key="3">
    <source>
        <dbReference type="EMBL" id="SVB55024.1"/>
    </source>
</evidence>
<dbReference type="Gene3D" id="3.40.640.10">
    <property type="entry name" value="Type I PLP-dependent aspartate aminotransferase-like (Major domain)"/>
    <property type="match status" value="1"/>
</dbReference>
<name>A0A382EY51_9ZZZZ</name>
<dbReference type="InterPro" id="IPR015424">
    <property type="entry name" value="PyrdxlP-dep_Trfase"/>
</dbReference>
<reference evidence="3" key="1">
    <citation type="submission" date="2018-05" db="EMBL/GenBank/DDBJ databases">
        <authorList>
            <person name="Lanie J.A."/>
            <person name="Ng W.-L."/>
            <person name="Kazmierczak K.M."/>
            <person name="Andrzejewski T.M."/>
            <person name="Davidsen T.M."/>
            <person name="Wayne K.J."/>
            <person name="Tettelin H."/>
            <person name="Glass J.I."/>
            <person name="Rusch D."/>
            <person name="Podicherti R."/>
            <person name="Tsui H.-C.T."/>
            <person name="Winkler M.E."/>
        </authorList>
    </citation>
    <scope>NUCLEOTIDE SEQUENCE</scope>
</reference>
<keyword evidence="1" id="KW-0663">Pyridoxal phosphate</keyword>
<proteinExistence type="predicted"/>
<feature type="domain" description="Aminotransferase class V" evidence="2">
    <location>
        <begin position="3"/>
        <end position="324"/>
    </location>
</feature>
<organism evidence="3">
    <name type="scientific">marine metagenome</name>
    <dbReference type="NCBI Taxonomy" id="408172"/>
    <lineage>
        <taxon>unclassified sequences</taxon>
        <taxon>metagenomes</taxon>
        <taxon>ecological metagenomes</taxon>
    </lineage>
</organism>
<dbReference type="Pfam" id="PF00266">
    <property type="entry name" value="Aminotran_5"/>
    <property type="match status" value="1"/>
</dbReference>
<gene>
    <name evidence="3" type="ORF">METZ01_LOCUS207878</name>
</gene>
<sequence length="336" mass="38670">MADVYKHLKTARTKLGEFIGCDGDDLFFVPNPTTGVTTIINSLEINPGDEILSTDHEYGALIRGWGSICKKTSARFIQREIPLPCTTHKDFTEYFWEGITDKTKVIFISHITSSTAMIFPIHEICRRAREREILTIIDGAHVPGHIPLNISEIDPDVYIGACHKWLCAPKGSSFLYVRKIFQDKMAPLIISWGDEGADPSDSSFLLENQWQGTRDMSAFLAVTEAIEFQQNDAWKVQTERCRWLVRETRSRLDEYFELDHLCPNTEEWLGQMASIEIKTIDLIKLKNTLLKEFSIEVPIFEWKGKNILRYSFQVYNDLKDADLLIYALREMPKLII</sequence>
<evidence type="ECO:0000256" key="1">
    <source>
        <dbReference type="ARBA" id="ARBA00022898"/>
    </source>
</evidence>
<dbReference type="InterPro" id="IPR000192">
    <property type="entry name" value="Aminotrans_V_dom"/>
</dbReference>
<dbReference type="AlphaFoldDB" id="A0A382EY51"/>